<protein>
    <recommendedName>
        <fullName evidence="3">Pentatricopeptide repeat-containing protein</fullName>
    </recommendedName>
</protein>
<dbReference type="PANTHER" id="PTHR37381:SF1">
    <property type="entry name" value="PENTATRICOPEPTIDE REPEAT (PPR) SUPERFAMILY PROTEIN"/>
    <property type="match status" value="1"/>
</dbReference>
<feature type="region of interest" description="Disordered" evidence="1">
    <location>
        <begin position="41"/>
        <end position="69"/>
    </location>
</feature>
<reference evidence="2" key="2">
    <citation type="journal article" date="2015" name="Data Brief">
        <title>Shoot transcriptome of the giant reed, Arundo donax.</title>
        <authorList>
            <person name="Barrero R.A."/>
            <person name="Guerrero F.D."/>
            <person name="Moolhuijzen P."/>
            <person name="Goolsby J.A."/>
            <person name="Tidwell J."/>
            <person name="Bellgard S.E."/>
            <person name="Bellgard M.I."/>
        </authorList>
    </citation>
    <scope>NUCLEOTIDE SEQUENCE</scope>
    <source>
        <tissue evidence="2">Shoot tissue taken approximately 20 cm above the soil surface</tissue>
    </source>
</reference>
<dbReference type="Gene3D" id="1.25.40.10">
    <property type="entry name" value="Tetratricopeptide repeat domain"/>
    <property type="match status" value="1"/>
</dbReference>
<dbReference type="InterPro" id="IPR011990">
    <property type="entry name" value="TPR-like_helical_dom_sf"/>
</dbReference>
<evidence type="ECO:0008006" key="3">
    <source>
        <dbReference type="Google" id="ProtNLM"/>
    </source>
</evidence>
<dbReference type="AlphaFoldDB" id="A0A0A9EAC7"/>
<dbReference type="EMBL" id="GBRH01203025">
    <property type="protein sequence ID" value="JAD94870.1"/>
    <property type="molecule type" value="Transcribed_RNA"/>
</dbReference>
<accession>A0A0A9EAC7</accession>
<evidence type="ECO:0000256" key="1">
    <source>
        <dbReference type="SAM" id="MobiDB-lite"/>
    </source>
</evidence>
<organism evidence="2">
    <name type="scientific">Arundo donax</name>
    <name type="common">Giant reed</name>
    <name type="synonym">Donax arundinaceus</name>
    <dbReference type="NCBI Taxonomy" id="35708"/>
    <lineage>
        <taxon>Eukaryota</taxon>
        <taxon>Viridiplantae</taxon>
        <taxon>Streptophyta</taxon>
        <taxon>Embryophyta</taxon>
        <taxon>Tracheophyta</taxon>
        <taxon>Spermatophyta</taxon>
        <taxon>Magnoliopsida</taxon>
        <taxon>Liliopsida</taxon>
        <taxon>Poales</taxon>
        <taxon>Poaceae</taxon>
        <taxon>PACMAD clade</taxon>
        <taxon>Arundinoideae</taxon>
        <taxon>Arundineae</taxon>
        <taxon>Arundo</taxon>
    </lineage>
</organism>
<proteinExistence type="predicted"/>
<sequence>MALALLSPTPAAHRLPRPLAPPSLARVTTAVGVGLSFFSPFSSSVGSRSLQRAGSAGGGDGAGAASSEAPGSGWLDADLLRRVSGAVDAGRAMDIVAESAGGAGAAALDAPECNAIVAAALDRGNVDLALSVFEAMRSGFAGVGGWRWAMPDVRTYALLVQRLAAALRVSDAISIIDYVSRAGVSSTEEVPFGVIVRCPTCMVAVAVVQPQDGTQLLNKYPRLGVTR</sequence>
<evidence type="ECO:0000313" key="2">
    <source>
        <dbReference type="EMBL" id="JAD94870.1"/>
    </source>
</evidence>
<name>A0A0A9EAC7_ARUDO</name>
<reference evidence="2" key="1">
    <citation type="submission" date="2014-09" db="EMBL/GenBank/DDBJ databases">
        <authorList>
            <person name="Magalhaes I.L.F."/>
            <person name="Oliveira U."/>
            <person name="Santos F.R."/>
            <person name="Vidigal T.H.D.A."/>
            <person name="Brescovit A.D."/>
            <person name="Santos A.J."/>
        </authorList>
    </citation>
    <scope>NUCLEOTIDE SEQUENCE</scope>
    <source>
        <tissue evidence="2">Shoot tissue taken approximately 20 cm above the soil surface</tissue>
    </source>
</reference>
<dbReference type="PANTHER" id="PTHR37381">
    <property type="entry name" value="PENTATRICOPEPTIDE REPEAT (PPR) SUPERFAMILY PROTEIN"/>
    <property type="match status" value="1"/>
</dbReference>